<reference evidence="2" key="1">
    <citation type="journal article" date="2020" name="Nature">
        <title>Giant virus diversity and host interactions through global metagenomics.</title>
        <authorList>
            <person name="Schulz F."/>
            <person name="Roux S."/>
            <person name="Paez-Espino D."/>
            <person name="Jungbluth S."/>
            <person name="Walsh D.A."/>
            <person name="Denef V.J."/>
            <person name="McMahon K.D."/>
            <person name="Konstantinidis K.T."/>
            <person name="Eloe-Fadrosh E.A."/>
            <person name="Kyrpides N.C."/>
            <person name="Woyke T."/>
        </authorList>
    </citation>
    <scope>NUCLEOTIDE SEQUENCE</scope>
    <source>
        <strain evidence="2">GVMAG-S-1014582-52</strain>
    </source>
</reference>
<keyword evidence="1" id="KW-0472">Membrane</keyword>
<proteinExistence type="predicted"/>
<keyword evidence="1" id="KW-1133">Transmembrane helix</keyword>
<organism evidence="2">
    <name type="scientific">viral metagenome</name>
    <dbReference type="NCBI Taxonomy" id="1070528"/>
    <lineage>
        <taxon>unclassified sequences</taxon>
        <taxon>metagenomes</taxon>
        <taxon>organismal metagenomes</taxon>
    </lineage>
</organism>
<accession>A0A6C0LU59</accession>
<feature type="transmembrane region" description="Helical" evidence="1">
    <location>
        <begin position="115"/>
        <end position="132"/>
    </location>
</feature>
<name>A0A6C0LU59_9ZZZZ</name>
<evidence type="ECO:0000256" key="1">
    <source>
        <dbReference type="SAM" id="Phobius"/>
    </source>
</evidence>
<dbReference type="EMBL" id="MN740556">
    <property type="protein sequence ID" value="QHU33094.1"/>
    <property type="molecule type" value="Genomic_DNA"/>
</dbReference>
<keyword evidence="1" id="KW-0812">Transmembrane</keyword>
<feature type="transmembrane region" description="Helical" evidence="1">
    <location>
        <begin position="55"/>
        <end position="76"/>
    </location>
</feature>
<feature type="transmembrane region" description="Helical" evidence="1">
    <location>
        <begin position="85"/>
        <end position="103"/>
    </location>
</feature>
<protein>
    <submittedName>
        <fullName evidence="2">Uncharacterized protein</fullName>
    </submittedName>
</protein>
<evidence type="ECO:0000313" key="2">
    <source>
        <dbReference type="EMBL" id="QHU33094.1"/>
    </source>
</evidence>
<dbReference type="AlphaFoldDB" id="A0A6C0LU59"/>
<sequence length="133" mass="14641">MSTIGLETTGLMIFGAAASCVALYSNLYDITSKIEDKTNECYESDELKSALRTKFIVTLVLSCLTVVVGIGLAIYFKKQEQEKPMLIGSVILAGILGILYSIYLRYNKVTRSFKTIILVIALIIFTALGIMLK</sequence>